<dbReference type="Proteomes" id="UP000254737">
    <property type="component" value="Unassembled WGS sequence"/>
</dbReference>
<feature type="transmembrane region" description="Helical" evidence="1">
    <location>
        <begin position="59"/>
        <end position="79"/>
    </location>
</feature>
<accession>A0A376G4W5</accession>
<organism evidence="2 3">
    <name type="scientific">Empedobacter falsenii</name>
    <dbReference type="NCBI Taxonomy" id="343874"/>
    <lineage>
        <taxon>Bacteria</taxon>
        <taxon>Pseudomonadati</taxon>
        <taxon>Bacteroidota</taxon>
        <taxon>Flavobacteriia</taxon>
        <taxon>Flavobacteriales</taxon>
        <taxon>Weeksellaceae</taxon>
        <taxon>Empedobacter</taxon>
    </lineage>
</organism>
<evidence type="ECO:0000256" key="1">
    <source>
        <dbReference type="SAM" id="Phobius"/>
    </source>
</evidence>
<dbReference type="GeneID" id="78400565"/>
<dbReference type="Pfam" id="PF11821">
    <property type="entry name" value="ActD"/>
    <property type="match status" value="1"/>
</dbReference>
<dbReference type="EMBL" id="UFXS01000001">
    <property type="protein sequence ID" value="STD55011.1"/>
    <property type="molecule type" value="Genomic_DNA"/>
</dbReference>
<name>A0A376G4W5_9FLAO</name>
<dbReference type="AlphaFoldDB" id="A0A376G4W5"/>
<dbReference type="InterPro" id="IPR021776">
    <property type="entry name" value="ActD"/>
</dbReference>
<dbReference type="PANTHER" id="PTHR40394">
    <property type="entry name" value="LIPOPROTEIN-RELATED"/>
    <property type="match status" value="1"/>
</dbReference>
<gene>
    <name evidence="2" type="ORF">NCTC13456_01316</name>
</gene>
<feature type="transmembrane region" description="Helical" evidence="1">
    <location>
        <begin position="99"/>
        <end position="124"/>
    </location>
</feature>
<keyword evidence="1" id="KW-1133">Transmembrane helix</keyword>
<evidence type="ECO:0000313" key="2">
    <source>
        <dbReference type="EMBL" id="STD55011.1"/>
    </source>
</evidence>
<evidence type="ECO:0000313" key="3">
    <source>
        <dbReference type="Proteomes" id="UP000254737"/>
    </source>
</evidence>
<keyword evidence="1" id="KW-0472">Membrane</keyword>
<dbReference type="STRING" id="343874.GCA_000805695_02308"/>
<dbReference type="RefSeq" id="WP_221627898.1">
    <property type="nucleotide sequence ID" value="NZ_CP040908.1"/>
</dbReference>
<dbReference type="PANTHER" id="PTHR40394:SF2">
    <property type="entry name" value="QUINOL:CYTOCHROME C OXIDOREDUCTASE MEMBRANE PROTEIN"/>
    <property type="match status" value="1"/>
</dbReference>
<sequence>MSITNTKIVYGLYGDDDDLLKAVKSIRKQGITIDEVYTPFPVHGLDKALGLKKTRISDLAFFYGAFGTTLASLMTWFIMNHDWAQDIGGKPSFSWGENMPAFVPIMFELTVFCAAHFMSLTYLVRNKMYPGAKAKNPDPRTTDDKFLIEIRTADVEKIKNVFVETGAEEVTVKGDVVVEPSVNNLVQEA</sequence>
<protein>
    <submittedName>
        <fullName evidence="2">Protein of uncharacterized function (DUF3341)</fullName>
    </submittedName>
</protein>
<reference evidence="2 3" key="1">
    <citation type="submission" date="2018-06" db="EMBL/GenBank/DDBJ databases">
        <authorList>
            <consortium name="Pathogen Informatics"/>
            <person name="Doyle S."/>
        </authorList>
    </citation>
    <scope>NUCLEOTIDE SEQUENCE [LARGE SCALE GENOMIC DNA]</scope>
    <source>
        <strain evidence="2 3">NCTC13456</strain>
    </source>
</reference>
<proteinExistence type="predicted"/>
<keyword evidence="1" id="KW-0812">Transmembrane</keyword>